<accession>A0A0M7AML5</accession>
<protein>
    <recommendedName>
        <fullName evidence="5">VPLPA-CTERM sorting domain-containing protein</fullName>
    </recommendedName>
</protein>
<dbReference type="EMBL" id="CXWC01000012">
    <property type="protein sequence ID" value="CTQ75470.1"/>
    <property type="molecule type" value="Genomic_DNA"/>
</dbReference>
<name>A0A0M7AML5_9HYPH</name>
<feature type="signal peptide" evidence="2">
    <location>
        <begin position="1"/>
        <end position="27"/>
    </location>
</feature>
<keyword evidence="2" id="KW-0732">Signal</keyword>
<evidence type="ECO:0000256" key="2">
    <source>
        <dbReference type="SAM" id="SignalP"/>
    </source>
</evidence>
<keyword evidence="1" id="KW-0812">Transmembrane</keyword>
<organism evidence="3 4">
    <name type="scientific">Roseibium album</name>
    <dbReference type="NCBI Taxonomy" id="311410"/>
    <lineage>
        <taxon>Bacteria</taxon>
        <taxon>Pseudomonadati</taxon>
        <taxon>Pseudomonadota</taxon>
        <taxon>Alphaproteobacteria</taxon>
        <taxon>Hyphomicrobiales</taxon>
        <taxon>Stappiaceae</taxon>
        <taxon>Roseibium</taxon>
    </lineage>
</organism>
<sequence length="183" mass="19299">MKNSISRVLAAATVAISVLTSSHVAQAVTFDFNFSFSNPESFGGGHITGIVRGLTEGTSNATSVEILGNTENFGLGGYIGPPETNTFINLWKVESGAVTHVDFVSYIDNTPGAGSDCCVLYLWFFPPTGAAEGALRLRNNYTPYPEGDLGLRFTPVPLPASGGMLFAAIMGVAGVRRWKKSSA</sequence>
<evidence type="ECO:0000313" key="3">
    <source>
        <dbReference type="EMBL" id="CTQ75470.1"/>
    </source>
</evidence>
<evidence type="ECO:0008006" key="5">
    <source>
        <dbReference type="Google" id="ProtNLM"/>
    </source>
</evidence>
<dbReference type="GeneID" id="97671691"/>
<evidence type="ECO:0000313" key="4">
    <source>
        <dbReference type="Proteomes" id="UP000049983"/>
    </source>
</evidence>
<feature type="chain" id="PRO_5009788076" description="VPLPA-CTERM sorting domain-containing protein" evidence="2">
    <location>
        <begin position="28"/>
        <end position="183"/>
    </location>
</feature>
<proteinExistence type="predicted"/>
<keyword evidence="4" id="KW-1185">Reference proteome</keyword>
<evidence type="ECO:0000256" key="1">
    <source>
        <dbReference type="SAM" id="Phobius"/>
    </source>
</evidence>
<gene>
    <name evidence="3" type="ORF">LA5096_04395</name>
</gene>
<reference evidence="4" key="1">
    <citation type="submission" date="2015-07" db="EMBL/GenBank/DDBJ databases">
        <authorList>
            <person name="Rodrigo-Torres Lidia"/>
            <person name="Arahal R.David."/>
        </authorList>
    </citation>
    <scope>NUCLEOTIDE SEQUENCE [LARGE SCALE GENOMIC DNA]</scope>
    <source>
        <strain evidence="4">CECT 5096</strain>
    </source>
</reference>
<keyword evidence="1" id="KW-1133">Transmembrane helix</keyword>
<dbReference type="RefSeq" id="WP_144436145.1">
    <property type="nucleotide sequence ID" value="NZ_CXWA01000008.1"/>
</dbReference>
<dbReference type="Proteomes" id="UP000049983">
    <property type="component" value="Unassembled WGS sequence"/>
</dbReference>
<dbReference type="AlphaFoldDB" id="A0A0M7AML5"/>
<feature type="transmembrane region" description="Helical" evidence="1">
    <location>
        <begin position="156"/>
        <end position="175"/>
    </location>
</feature>
<keyword evidence="1" id="KW-0472">Membrane</keyword>